<dbReference type="AlphaFoldDB" id="A0AB39KVS7"/>
<name>A0AB39KVS7_9CAUL</name>
<evidence type="ECO:0000313" key="2">
    <source>
        <dbReference type="EMBL" id="XDO98050.1"/>
    </source>
</evidence>
<protein>
    <submittedName>
        <fullName evidence="2">Uncharacterized protein</fullName>
    </submittedName>
</protein>
<gene>
    <name evidence="2" type="ORF">ABOZ73_06445</name>
</gene>
<accession>A0AB39KVS7</accession>
<evidence type="ECO:0000256" key="1">
    <source>
        <dbReference type="SAM" id="Phobius"/>
    </source>
</evidence>
<reference evidence="2" key="1">
    <citation type="submission" date="2024-06" db="EMBL/GenBank/DDBJ databases">
        <title>Caulobacter inopinatus, sp. nov.</title>
        <authorList>
            <person name="Donachie S.P."/>
        </authorList>
    </citation>
    <scope>NUCLEOTIDE SEQUENCE</scope>
    <source>
        <strain evidence="2">73W</strain>
    </source>
</reference>
<dbReference type="RefSeq" id="WP_369061663.1">
    <property type="nucleotide sequence ID" value="NZ_CP158375.1"/>
</dbReference>
<keyword evidence="1" id="KW-0472">Membrane</keyword>
<feature type="transmembrane region" description="Helical" evidence="1">
    <location>
        <begin position="34"/>
        <end position="58"/>
    </location>
</feature>
<dbReference type="EMBL" id="CP158375">
    <property type="protein sequence ID" value="XDO98050.1"/>
    <property type="molecule type" value="Genomic_DNA"/>
</dbReference>
<sequence length="61" mass="6150">MFQRTTLLLALCGVASLLLLGAGGTLVFRGPQMWMLAAGVGMIIVGMVAGVVAVLGAMGDE</sequence>
<organism evidence="2">
    <name type="scientific">Caulobacter sp. 73W</name>
    <dbReference type="NCBI Taxonomy" id="3161137"/>
    <lineage>
        <taxon>Bacteria</taxon>
        <taxon>Pseudomonadati</taxon>
        <taxon>Pseudomonadota</taxon>
        <taxon>Alphaproteobacteria</taxon>
        <taxon>Caulobacterales</taxon>
        <taxon>Caulobacteraceae</taxon>
        <taxon>Caulobacter</taxon>
    </lineage>
</organism>
<proteinExistence type="predicted"/>
<keyword evidence="1" id="KW-1133">Transmembrane helix</keyword>
<keyword evidence="1" id="KW-0812">Transmembrane</keyword>